<evidence type="ECO:0000313" key="2">
    <source>
        <dbReference type="Proteomes" id="UP001397290"/>
    </source>
</evidence>
<dbReference type="EMBL" id="JAAHCF010000625">
    <property type="protein sequence ID" value="KAK8142721.1"/>
    <property type="molecule type" value="Genomic_DNA"/>
</dbReference>
<accession>A0AAW0RL14</accession>
<name>A0AAW0RL14_9HYPO</name>
<protein>
    <submittedName>
        <fullName evidence="1">Uncharacterized protein</fullName>
    </submittedName>
</protein>
<keyword evidence="2" id="KW-1185">Reference proteome</keyword>
<evidence type="ECO:0000313" key="1">
    <source>
        <dbReference type="EMBL" id="KAK8142721.1"/>
    </source>
</evidence>
<dbReference type="Proteomes" id="UP001397290">
    <property type="component" value="Unassembled WGS sequence"/>
</dbReference>
<sequence>MPFSAPCPSPAAINPFPKLIADCPSAVNTIKVLLIDVKSDEFTRNAKETVKTSRDGVNVFIDNTACFMLNCRRKLRGDGIKVFFSVNSGFCVSGLGKHDEEAM</sequence>
<reference evidence="1 2" key="1">
    <citation type="submission" date="2020-02" db="EMBL/GenBank/DDBJ databases">
        <title>Comparative genomics of the hypocrealean fungal genus Beauvera.</title>
        <authorList>
            <person name="Showalter D.N."/>
            <person name="Bushley K.E."/>
            <person name="Rehner S.A."/>
        </authorList>
    </citation>
    <scope>NUCLEOTIDE SEQUENCE [LARGE SCALE GENOMIC DNA]</scope>
    <source>
        <strain evidence="1 2">ARSEF4384</strain>
    </source>
</reference>
<proteinExistence type="predicted"/>
<organism evidence="1 2">
    <name type="scientific">Beauveria asiatica</name>
    <dbReference type="NCBI Taxonomy" id="1069075"/>
    <lineage>
        <taxon>Eukaryota</taxon>
        <taxon>Fungi</taxon>
        <taxon>Dikarya</taxon>
        <taxon>Ascomycota</taxon>
        <taxon>Pezizomycotina</taxon>
        <taxon>Sordariomycetes</taxon>
        <taxon>Hypocreomycetidae</taxon>
        <taxon>Hypocreales</taxon>
        <taxon>Cordycipitaceae</taxon>
        <taxon>Beauveria</taxon>
    </lineage>
</organism>
<dbReference type="AlphaFoldDB" id="A0AAW0RL14"/>
<comment type="caution">
    <text evidence="1">The sequence shown here is derived from an EMBL/GenBank/DDBJ whole genome shotgun (WGS) entry which is preliminary data.</text>
</comment>
<gene>
    <name evidence="1" type="ORF">G3M48_008350</name>
</gene>